<dbReference type="PANTHER" id="PTHR35903:SF1">
    <property type="entry name" value="FLAGELLIN B1"/>
    <property type="match status" value="1"/>
</dbReference>
<evidence type="ECO:0000313" key="6">
    <source>
        <dbReference type="EMBL" id="AGK60851.1"/>
    </source>
</evidence>
<dbReference type="InterPro" id="IPR002774">
    <property type="entry name" value="Flagellin_arc-type"/>
</dbReference>
<dbReference type="InterPro" id="IPR013373">
    <property type="entry name" value="Flagellin/pilin_N_arc"/>
</dbReference>
<dbReference type="STRING" id="387631.Asulf_00843"/>
<dbReference type="GeneID" id="62368282"/>
<dbReference type="Pfam" id="PF01917">
    <property type="entry name" value="Flagellin_arch-type"/>
    <property type="match status" value="1"/>
</dbReference>
<dbReference type="RefSeq" id="WP_015590449.1">
    <property type="nucleotide sequence ID" value="NC_021169.1"/>
</dbReference>
<dbReference type="GO" id="GO:0097589">
    <property type="term" value="C:archaeal-type flagellum"/>
    <property type="evidence" value="ECO:0007669"/>
    <property type="project" value="UniProtKB-SubCell"/>
</dbReference>
<keyword evidence="5" id="KW-1133">Transmembrane helix</keyword>
<evidence type="ECO:0000313" key="7">
    <source>
        <dbReference type="Proteomes" id="UP000013307"/>
    </source>
</evidence>
<dbReference type="GO" id="GO:0005198">
    <property type="term" value="F:structural molecule activity"/>
    <property type="evidence" value="ECO:0007669"/>
    <property type="project" value="InterPro"/>
</dbReference>
<keyword evidence="6" id="KW-0966">Cell projection</keyword>
<proteinExistence type="inferred from homology"/>
<keyword evidence="6" id="KW-0969">Cilium</keyword>
<evidence type="ECO:0000256" key="1">
    <source>
        <dbReference type="ARBA" id="ARBA00004618"/>
    </source>
</evidence>
<dbReference type="GO" id="GO:0097588">
    <property type="term" value="P:archaeal or bacterial-type flagellum-dependent cell motility"/>
    <property type="evidence" value="ECO:0007669"/>
    <property type="project" value="InterPro"/>
</dbReference>
<dbReference type="eggNOG" id="arCOG01829">
    <property type="taxonomic scope" value="Archaea"/>
</dbReference>
<evidence type="ECO:0000256" key="2">
    <source>
        <dbReference type="ARBA" id="ARBA00010256"/>
    </source>
</evidence>
<gene>
    <name evidence="6" type="ORF">Asulf_00843</name>
</gene>
<name>N0BK23_9EURY</name>
<feature type="transmembrane region" description="Helical" evidence="5">
    <location>
        <begin position="21"/>
        <end position="47"/>
    </location>
</feature>
<evidence type="ECO:0000256" key="5">
    <source>
        <dbReference type="SAM" id="Phobius"/>
    </source>
</evidence>
<dbReference type="NCBIfam" id="TIGR02537">
    <property type="entry name" value="arch_flag_Nterm"/>
    <property type="match status" value="1"/>
</dbReference>
<sequence length="286" mass="30887">MVGVENMWEKIRMDEKGFTGLEAAIVLIAFVVVAAVFSYVMLGAGFFTTQKSQEVVHTGVQQASSSIELAGDVVVKGDDTIANAVDTITFYVTVTAGSTPVDLDKTIISYKDDDEFFSKIPWAYASIVREPNEFPADNLVEKNELYKITVYLDKKVTAVTGESVTITTGSGSLTNFPVIPGTLSLKDASNNYYMDDGNGNIVQSDGTDVGDIDYSTGAITTTLADGTYTANYRYTEPGTAGTDYPSSLPQTNEKIQLELKPPTGATLVIVRTLPAELSTNDYYVVY</sequence>
<accession>N0BK23</accession>
<keyword evidence="7" id="KW-1185">Reference proteome</keyword>
<organism evidence="6 7">
    <name type="scientific">Archaeoglobus sulfaticallidus PM70-1</name>
    <dbReference type="NCBI Taxonomy" id="387631"/>
    <lineage>
        <taxon>Archaea</taxon>
        <taxon>Methanobacteriati</taxon>
        <taxon>Methanobacteriota</taxon>
        <taxon>Archaeoglobi</taxon>
        <taxon>Archaeoglobales</taxon>
        <taxon>Archaeoglobaceae</taxon>
        <taxon>Archaeoglobus</taxon>
    </lineage>
</organism>
<keyword evidence="3 4" id="KW-0974">Archaeal flagellum</keyword>
<dbReference type="KEGG" id="ast:Asulf_00843"/>
<comment type="function">
    <text evidence="4">Flagellin is the subunit protein which polymerizes to form the filaments of archaeal flagella.</text>
</comment>
<keyword evidence="6" id="KW-0282">Flagellum</keyword>
<protein>
    <recommendedName>
        <fullName evidence="4">Flagellin</fullName>
    </recommendedName>
</protein>
<evidence type="ECO:0000256" key="3">
    <source>
        <dbReference type="ARBA" id="ARBA00022440"/>
    </source>
</evidence>
<reference evidence="6 7" key="1">
    <citation type="journal article" date="2013" name="Genome Announc.">
        <title>Complete Genome Sequence of the Thermophilic and Facultatively Chemolithoautotrophic Sulfate Reducer Archaeoglobus sulfaticallidus Strain PM70-1T.</title>
        <authorList>
            <person name="Stokke R."/>
            <person name="Hocking W.P."/>
            <person name="Steinsbu B.O."/>
            <person name="Steen I.H."/>
        </authorList>
    </citation>
    <scope>NUCLEOTIDE SEQUENCE [LARGE SCALE GENOMIC DNA]</scope>
    <source>
        <strain evidence="6">PM70-1</strain>
    </source>
</reference>
<dbReference type="EMBL" id="CP005290">
    <property type="protein sequence ID" value="AGK60851.1"/>
    <property type="molecule type" value="Genomic_DNA"/>
</dbReference>
<evidence type="ECO:0000256" key="4">
    <source>
        <dbReference type="RuleBase" id="RU361282"/>
    </source>
</evidence>
<comment type="similarity">
    <text evidence="2 4">Belongs to the archaeal flagellin family.</text>
</comment>
<keyword evidence="5" id="KW-0812">Transmembrane</keyword>
<dbReference type="PANTHER" id="PTHR35903">
    <property type="entry name" value="FLAGELLIN B1"/>
    <property type="match status" value="1"/>
</dbReference>
<comment type="subcellular location">
    <subcellularLocation>
        <location evidence="1 4">Archaeal flagellum</location>
    </subcellularLocation>
</comment>
<keyword evidence="5" id="KW-0472">Membrane</keyword>
<dbReference type="HOGENOM" id="CLU_084671_1_0_2"/>
<dbReference type="AlphaFoldDB" id="N0BK23"/>
<dbReference type="Proteomes" id="UP000013307">
    <property type="component" value="Chromosome"/>
</dbReference>